<comment type="caution">
    <text evidence="1">The sequence shown here is derived from an EMBL/GenBank/DDBJ whole genome shotgun (WGS) entry which is preliminary data.</text>
</comment>
<protein>
    <submittedName>
        <fullName evidence="1">Uncharacterized protein</fullName>
    </submittedName>
</protein>
<evidence type="ECO:0000313" key="2">
    <source>
        <dbReference type="Proteomes" id="UP000238479"/>
    </source>
</evidence>
<name>A0A2P6PTW3_ROSCH</name>
<proteinExistence type="predicted"/>
<dbReference type="AlphaFoldDB" id="A0A2P6PTW3"/>
<accession>A0A2P6PTW3</accession>
<dbReference type="Proteomes" id="UP000238479">
    <property type="component" value="Chromosome 6"/>
</dbReference>
<dbReference type="EMBL" id="PDCK01000044">
    <property type="protein sequence ID" value="PRQ25373.1"/>
    <property type="molecule type" value="Genomic_DNA"/>
</dbReference>
<sequence>MRRIRLVLKETEQAIPFRSISGWFESVLSMTFERKTSLYQRKS</sequence>
<evidence type="ECO:0000313" key="1">
    <source>
        <dbReference type="EMBL" id="PRQ25373.1"/>
    </source>
</evidence>
<organism evidence="1 2">
    <name type="scientific">Rosa chinensis</name>
    <name type="common">China rose</name>
    <dbReference type="NCBI Taxonomy" id="74649"/>
    <lineage>
        <taxon>Eukaryota</taxon>
        <taxon>Viridiplantae</taxon>
        <taxon>Streptophyta</taxon>
        <taxon>Embryophyta</taxon>
        <taxon>Tracheophyta</taxon>
        <taxon>Spermatophyta</taxon>
        <taxon>Magnoliopsida</taxon>
        <taxon>eudicotyledons</taxon>
        <taxon>Gunneridae</taxon>
        <taxon>Pentapetalae</taxon>
        <taxon>rosids</taxon>
        <taxon>fabids</taxon>
        <taxon>Rosales</taxon>
        <taxon>Rosaceae</taxon>
        <taxon>Rosoideae</taxon>
        <taxon>Rosoideae incertae sedis</taxon>
        <taxon>Rosa</taxon>
    </lineage>
</organism>
<gene>
    <name evidence="1" type="ORF">RchiOBHm_Chr6g0282981</name>
</gene>
<keyword evidence="2" id="KW-1185">Reference proteome</keyword>
<dbReference type="Gramene" id="PRQ25373">
    <property type="protein sequence ID" value="PRQ25373"/>
    <property type="gene ID" value="RchiOBHm_Chr6g0282981"/>
</dbReference>
<reference evidence="1 2" key="1">
    <citation type="journal article" date="2018" name="Nat. Genet.">
        <title>The Rosa genome provides new insights in the design of modern roses.</title>
        <authorList>
            <person name="Bendahmane M."/>
        </authorList>
    </citation>
    <scope>NUCLEOTIDE SEQUENCE [LARGE SCALE GENOMIC DNA]</scope>
    <source>
        <strain evidence="2">cv. Old Blush</strain>
    </source>
</reference>